<proteinExistence type="predicted"/>
<dbReference type="Pfam" id="PF00534">
    <property type="entry name" value="Glycos_transf_1"/>
    <property type="match status" value="1"/>
</dbReference>
<dbReference type="PANTHER" id="PTHR12526">
    <property type="entry name" value="GLYCOSYLTRANSFERASE"/>
    <property type="match status" value="1"/>
</dbReference>
<sequence length="400" mass="45936">MKILVVTQYYWPEDFRINDICKSFIEQGHKVEVLTGMPNYPEGKIYDGYSNLKVKTTIKDGIKIMRVPITSRGKNNSLKLGLNYLSFMITASIRALTLIHKRYDRIFVFQVSPITSAIPALILSKIKKIPSYIYIQDLWPETLYSIVNVSNKNIRNLMRKICNKIYNGFDNLLIASKGYEDILLNNNFKKEKIKYFPQWAEDFYSKVTAKDIDVPRDNFVVTFAGNIGKAQSVQTIIEAANLAKNYKNIQWNILGDGSEFENIRALVEKYDIKYTVNLLGRKPSTDMPKYFSKSDALIVTLGNEDILKVTLPAKVQSYMASGKPILAAISGEGNRILKESKCGLICESEDSYKLFENTITLYKMSKEEREKMGERGKNFFEDNFTRKKLLEELSIIMNLK</sequence>
<dbReference type="InterPro" id="IPR001296">
    <property type="entry name" value="Glyco_trans_1"/>
</dbReference>
<dbReference type="eggNOG" id="COG0438">
    <property type="taxonomic scope" value="Bacteria"/>
</dbReference>
<protein>
    <recommendedName>
        <fullName evidence="1">Glycosyl transferase family 1 domain-containing protein</fullName>
    </recommendedName>
</protein>
<dbReference type="HOGENOM" id="CLU_009583_11_2_9"/>
<gene>
    <name evidence="2" type="ORF">HMPREF1092_00324</name>
</gene>
<evidence type="ECO:0000313" key="2">
    <source>
        <dbReference type="EMBL" id="ENZ03138.1"/>
    </source>
</evidence>
<dbReference type="PATRIC" id="fig|999411.4.peg.308"/>
<evidence type="ECO:0000313" key="3">
    <source>
        <dbReference type="Proteomes" id="UP000013097"/>
    </source>
</evidence>
<organism evidence="2 3">
    <name type="scientific">Clostridium thermobutyricum</name>
    <dbReference type="NCBI Taxonomy" id="29372"/>
    <lineage>
        <taxon>Bacteria</taxon>
        <taxon>Bacillati</taxon>
        <taxon>Bacillota</taxon>
        <taxon>Clostridia</taxon>
        <taxon>Eubacteriales</taxon>
        <taxon>Clostridiaceae</taxon>
        <taxon>Clostridium</taxon>
    </lineage>
</organism>
<comment type="caution">
    <text evidence="2">The sequence shown here is derived from an EMBL/GenBank/DDBJ whole genome shotgun (WGS) entry which is preliminary data.</text>
</comment>
<dbReference type="EMBL" id="AGYT01000007">
    <property type="protein sequence ID" value="ENZ03138.1"/>
    <property type="molecule type" value="Genomic_DNA"/>
</dbReference>
<dbReference type="Proteomes" id="UP000013097">
    <property type="component" value="Unassembled WGS sequence"/>
</dbReference>
<dbReference type="PANTHER" id="PTHR12526:SF609">
    <property type="entry name" value="LIPOPOLYSACCHARIDE BIOSYNTHESIS PROTEIN"/>
    <property type="match status" value="1"/>
</dbReference>
<dbReference type="Gene3D" id="3.40.50.2000">
    <property type="entry name" value="Glycogen Phosphorylase B"/>
    <property type="match status" value="2"/>
</dbReference>
<accession>N9XTX7</accession>
<dbReference type="RefSeq" id="WP_002596828.1">
    <property type="nucleotide sequence ID" value="NZ_KB850956.1"/>
</dbReference>
<evidence type="ECO:0000259" key="1">
    <source>
        <dbReference type="Pfam" id="PF00534"/>
    </source>
</evidence>
<dbReference type="SUPFAM" id="SSF53756">
    <property type="entry name" value="UDP-Glycosyltransferase/glycogen phosphorylase"/>
    <property type="match status" value="1"/>
</dbReference>
<feature type="domain" description="Glycosyl transferase family 1" evidence="1">
    <location>
        <begin position="213"/>
        <end position="378"/>
    </location>
</feature>
<dbReference type="AlphaFoldDB" id="N9XTX7"/>
<dbReference type="CDD" id="cd03794">
    <property type="entry name" value="GT4_WbuB-like"/>
    <property type="match status" value="1"/>
</dbReference>
<name>N9XTX7_9CLOT</name>
<reference evidence="2 3" key="1">
    <citation type="submission" date="2013-01" db="EMBL/GenBank/DDBJ databases">
        <title>The Genome Sequence of Clostridium colicanis 209318.</title>
        <authorList>
            <consortium name="The Broad Institute Genome Sequencing Platform"/>
            <person name="Earl A."/>
            <person name="Ward D."/>
            <person name="Feldgarden M."/>
            <person name="Gevers D."/>
            <person name="Courvalin P."/>
            <person name="Lambert T."/>
            <person name="Walker B."/>
            <person name="Young S.K."/>
            <person name="Zeng Q."/>
            <person name="Gargeya S."/>
            <person name="Fitzgerald M."/>
            <person name="Haas B."/>
            <person name="Abouelleil A."/>
            <person name="Alvarado L."/>
            <person name="Arachchi H.M."/>
            <person name="Berlin A.M."/>
            <person name="Chapman S.B."/>
            <person name="Dewar J."/>
            <person name="Goldberg J."/>
            <person name="Griggs A."/>
            <person name="Gujja S."/>
            <person name="Hansen M."/>
            <person name="Howarth C."/>
            <person name="Imamovic A."/>
            <person name="Larimer J."/>
            <person name="McCowan C."/>
            <person name="Murphy C."/>
            <person name="Neiman D."/>
            <person name="Pearson M."/>
            <person name="Priest M."/>
            <person name="Roberts A."/>
            <person name="Saif S."/>
            <person name="Shea T."/>
            <person name="Sisk P."/>
            <person name="Sykes S."/>
            <person name="Wortman J."/>
            <person name="Nusbaum C."/>
            <person name="Birren B."/>
        </authorList>
    </citation>
    <scope>NUCLEOTIDE SEQUENCE [LARGE SCALE GENOMIC DNA]</scope>
    <source>
        <strain evidence="2 3">209318</strain>
    </source>
</reference>
<keyword evidence="3" id="KW-1185">Reference proteome</keyword>
<dbReference type="GO" id="GO:0016757">
    <property type="term" value="F:glycosyltransferase activity"/>
    <property type="evidence" value="ECO:0007669"/>
    <property type="project" value="InterPro"/>
</dbReference>